<sequence length="90" mass="10100">MPLNKQHHTYIVLANVHPFSALPDLLCTVGSTAIFRVTLIISSVNSINKFSHESVIKGHITLHELMFFPYWGLHCPACSDILLRIRASES</sequence>
<protein>
    <submittedName>
        <fullName evidence="1">Uncharacterized protein</fullName>
    </submittedName>
</protein>
<name>A0A0E9TSF6_ANGAN</name>
<accession>A0A0E9TSF6</accession>
<dbReference type="AlphaFoldDB" id="A0A0E9TSF6"/>
<proteinExistence type="predicted"/>
<evidence type="ECO:0000313" key="1">
    <source>
        <dbReference type="EMBL" id="JAH56644.1"/>
    </source>
</evidence>
<reference evidence="1" key="2">
    <citation type="journal article" date="2015" name="Fish Shellfish Immunol.">
        <title>Early steps in the European eel (Anguilla anguilla)-Vibrio vulnificus interaction in the gills: Role of the RtxA13 toxin.</title>
        <authorList>
            <person name="Callol A."/>
            <person name="Pajuelo D."/>
            <person name="Ebbesson L."/>
            <person name="Teles M."/>
            <person name="MacKenzie S."/>
            <person name="Amaro C."/>
        </authorList>
    </citation>
    <scope>NUCLEOTIDE SEQUENCE</scope>
</reference>
<dbReference type="EMBL" id="GBXM01051933">
    <property type="protein sequence ID" value="JAH56644.1"/>
    <property type="molecule type" value="Transcribed_RNA"/>
</dbReference>
<organism evidence="1">
    <name type="scientific">Anguilla anguilla</name>
    <name type="common">European freshwater eel</name>
    <name type="synonym">Muraena anguilla</name>
    <dbReference type="NCBI Taxonomy" id="7936"/>
    <lineage>
        <taxon>Eukaryota</taxon>
        <taxon>Metazoa</taxon>
        <taxon>Chordata</taxon>
        <taxon>Craniata</taxon>
        <taxon>Vertebrata</taxon>
        <taxon>Euteleostomi</taxon>
        <taxon>Actinopterygii</taxon>
        <taxon>Neopterygii</taxon>
        <taxon>Teleostei</taxon>
        <taxon>Anguilliformes</taxon>
        <taxon>Anguillidae</taxon>
        <taxon>Anguilla</taxon>
    </lineage>
</organism>
<reference evidence="1" key="1">
    <citation type="submission" date="2014-11" db="EMBL/GenBank/DDBJ databases">
        <authorList>
            <person name="Amaro Gonzalez C."/>
        </authorList>
    </citation>
    <scope>NUCLEOTIDE SEQUENCE</scope>
</reference>